<keyword evidence="5 7" id="KW-0472">Membrane</keyword>
<accession>A0A9W8LUI5</accession>
<evidence type="ECO:0000259" key="8">
    <source>
        <dbReference type="PROSITE" id="PS50850"/>
    </source>
</evidence>
<dbReference type="AlphaFoldDB" id="A0A9W8LUI5"/>
<dbReference type="SUPFAM" id="SSF103473">
    <property type="entry name" value="MFS general substrate transporter"/>
    <property type="match status" value="1"/>
</dbReference>
<dbReference type="PROSITE" id="PS50850">
    <property type="entry name" value="MFS"/>
    <property type="match status" value="1"/>
</dbReference>
<evidence type="ECO:0000313" key="9">
    <source>
        <dbReference type="EMBL" id="KAJ2803271.1"/>
    </source>
</evidence>
<feature type="transmembrane region" description="Helical" evidence="7">
    <location>
        <begin position="299"/>
        <end position="320"/>
    </location>
</feature>
<dbReference type="Pfam" id="PF07690">
    <property type="entry name" value="MFS_1"/>
    <property type="match status" value="1"/>
</dbReference>
<reference evidence="9" key="1">
    <citation type="submission" date="2022-07" db="EMBL/GenBank/DDBJ databases">
        <title>Phylogenomic reconstructions and comparative analyses of Kickxellomycotina fungi.</title>
        <authorList>
            <person name="Reynolds N.K."/>
            <person name="Stajich J.E."/>
            <person name="Barry K."/>
            <person name="Grigoriev I.V."/>
            <person name="Crous P."/>
            <person name="Smith M.E."/>
        </authorList>
    </citation>
    <scope>NUCLEOTIDE SEQUENCE</scope>
    <source>
        <strain evidence="9">NRRL 1565</strain>
    </source>
</reference>
<dbReference type="Proteomes" id="UP001140094">
    <property type="component" value="Unassembled WGS sequence"/>
</dbReference>
<keyword evidence="4 7" id="KW-1133">Transmembrane helix</keyword>
<dbReference type="GO" id="GO:0016020">
    <property type="term" value="C:membrane"/>
    <property type="evidence" value="ECO:0007669"/>
    <property type="project" value="UniProtKB-SubCell"/>
</dbReference>
<evidence type="ECO:0000256" key="1">
    <source>
        <dbReference type="ARBA" id="ARBA00004141"/>
    </source>
</evidence>
<feature type="compositionally biased region" description="Polar residues" evidence="6">
    <location>
        <begin position="275"/>
        <end position="286"/>
    </location>
</feature>
<feature type="transmembrane region" description="Helical" evidence="7">
    <location>
        <begin position="21"/>
        <end position="43"/>
    </location>
</feature>
<protein>
    <recommendedName>
        <fullName evidence="8">Major facilitator superfamily (MFS) profile domain-containing protein</fullName>
    </recommendedName>
</protein>
<evidence type="ECO:0000256" key="7">
    <source>
        <dbReference type="SAM" id="Phobius"/>
    </source>
</evidence>
<feature type="transmembrane region" description="Helical" evidence="7">
    <location>
        <begin position="228"/>
        <end position="248"/>
    </location>
</feature>
<feature type="transmembrane region" description="Helical" evidence="7">
    <location>
        <begin position="186"/>
        <end position="208"/>
    </location>
</feature>
<feature type="region of interest" description="Disordered" evidence="6">
    <location>
        <begin position="261"/>
        <end position="286"/>
    </location>
</feature>
<dbReference type="PANTHER" id="PTHR23504:SF31">
    <property type="entry name" value="MAJOR FACILITATOR SUPERFAMILY DOMAIN-CONTAINING PROTEIN 10"/>
    <property type="match status" value="1"/>
</dbReference>
<organism evidence="9 10">
    <name type="scientific">Coemansia guatemalensis</name>
    <dbReference type="NCBI Taxonomy" id="2761395"/>
    <lineage>
        <taxon>Eukaryota</taxon>
        <taxon>Fungi</taxon>
        <taxon>Fungi incertae sedis</taxon>
        <taxon>Zoopagomycota</taxon>
        <taxon>Kickxellomycotina</taxon>
        <taxon>Kickxellomycetes</taxon>
        <taxon>Kickxellales</taxon>
        <taxon>Kickxellaceae</taxon>
        <taxon>Coemansia</taxon>
    </lineage>
</organism>
<dbReference type="PANTHER" id="PTHR23504">
    <property type="entry name" value="MAJOR FACILITATOR SUPERFAMILY DOMAIN-CONTAINING PROTEIN 10"/>
    <property type="match status" value="1"/>
</dbReference>
<feature type="transmembrane region" description="Helical" evidence="7">
    <location>
        <begin position="335"/>
        <end position="353"/>
    </location>
</feature>
<dbReference type="Gene3D" id="1.20.1250.20">
    <property type="entry name" value="MFS general substrate transporter like domains"/>
    <property type="match status" value="1"/>
</dbReference>
<sequence>MSKAQQTTTAAAAAAAAGRRISQVVFIGLLLDILSFTIILPLLPRSLEAYKAREGSDPSTLLGSLLQQISLQRTRLQHGHGSASRFLQQGARADLVLLGGLLGSLYSLLQCIVAPFIGRAADRFGRRRTLMLCMAGNIVWTVIWIFAGSFETFLVARIIAGLSEGNVQLSNTIIADVTDTNTRSHGMALVGIAFAVGFTIGPSVGAYFARLPLESTGTSGNVFTYAPFATAALFSLALLLAESLYLYIRLPETLHFGRSQVSTSDSQKNDRSESKSTSQTPLRQPKSTRAHVQMVLRRLNLLHFAYLFFFSGMEYTLTFLTHDLFHFTNAQQGKLLGFIGISSTLLQGGWVRRIKGKSAHRDKSLVARGMVSCALGLLCIARCCVDGTKDSSPSWWLWAGALGFAVASATVVNCLNSMVSLVRASDASDEDTGRRLGNFRSAGQIGRALGP</sequence>
<evidence type="ECO:0000256" key="5">
    <source>
        <dbReference type="ARBA" id="ARBA00023136"/>
    </source>
</evidence>
<dbReference type="InterPro" id="IPR020846">
    <property type="entry name" value="MFS_dom"/>
</dbReference>
<evidence type="ECO:0000256" key="4">
    <source>
        <dbReference type="ARBA" id="ARBA00022989"/>
    </source>
</evidence>
<feature type="transmembrane region" description="Helical" evidence="7">
    <location>
        <begin position="129"/>
        <end position="147"/>
    </location>
</feature>
<dbReference type="GO" id="GO:0022857">
    <property type="term" value="F:transmembrane transporter activity"/>
    <property type="evidence" value="ECO:0007669"/>
    <property type="project" value="InterPro"/>
</dbReference>
<dbReference type="EMBL" id="JANBUO010000547">
    <property type="protein sequence ID" value="KAJ2803271.1"/>
    <property type="molecule type" value="Genomic_DNA"/>
</dbReference>
<keyword evidence="2" id="KW-0813">Transport</keyword>
<feature type="transmembrane region" description="Helical" evidence="7">
    <location>
        <begin position="153"/>
        <end position="174"/>
    </location>
</feature>
<proteinExistence type="predicted"/>
<keyword evidence="3 7" id="KW-0812">Transmembrane</keyword>
<comment type="caution">
    <text evidence="9">The sequence shown here is derived from an EMBL/GenBank/DDBJ whole genome shotgun (WGS) entry which is preliminary data.</text>
</comment>
<feature type="non-terminal residue" evidence="9">
    <location>
        <position position="451"/>
    </location>
</feature>
<name>A0A9W8LUI5_9FUNG</name>
<evidence type="ECO:0000256" key="6">
    <source>
        <dbReference type="SAM" id="MobiDB-lite"/>
    </source>
</evidence>
<comment type="subcellular location">
    <subcellularLocation>
        <location evidence="1">Membrane</location>
        <topology evidence="1">Multi-pass membrane protein</topology>
    </subcellularLocation>
</comment>
<feature type="transmembrane region" description="Helical" evidence="7">
    <location>
        <begin position="365"/>
        <end position="383"/>
    </location>
</feature>
<feature type="transmembrane region" description="Helical" evidence="7">
    <location>
        <begin position="395"/>
        <end position="415"/>
    </location>
</feature>
<feature type="transmembrane region" description="Helical" evidence="7">
    <location>
        <begin position="95"/>
        <end position="117"/>
    </location>
</feature>
<evidence type="ECO:0000256" key="2">
    <source>
        <dbReference type="ARBA" id="ARBA00022448"/>
    </source>
</evidence>
<dbReference type="InterPro" id="IPR036259">
    <property type="entry name" value="MFS_trans_sf"/>
</dbReference>
<evidence type="ECO:0000313" key="10">
    <source>
        <dbReference type="Proteomes" id="UP001140094"/>
    </source>
</evidence>
<gene>
    <name evidence="9" type="ORF">H4R20_002959</name>
</gene>
<evidence type="ECO:0000256" key="3">
    <source>
        <dbReference type="ARBA" id="ARBA00022692"/>
    </source>
</evidence>
<dbReference type="OrthoDB" id="196650at2759"/>
<dbReference type="InterPro" id="IPR011701">
    <property type="entry name" value="MFS"/>
</dbReference>
<feature type="domain" description="Major facilitator superfamily (MFS) profile" evidence="8">
    <location>
        <begin position="21"/>
        <end position="451"/>
    </location>
</feature>
<keyword evidence="10" id="KW-1185">Reference proteome</keyword>